<gene>
    <name evidence="8" type="ORF">EJ08DRAFT_517626</name>
</gene>
<name>A0A9P4NH91_9PEZI</name>
<dbReference type="SUPFAM" id="SSF103473">
    <property type="entry name" value="MFS general substrate transporter"/>
    <property type="match status" value="1"/>
</dbReference>
<dbReference type="GO" id="GO:0005886">
    <property type="term" value="C:plasma membrane"/>
    <property type="evidence" value="ECO:0007669"/>
    <property type="project" value="UniProtKB-ARBA"/>
</dbReference>
<evidence type="ECO:0000313" key="8">
    <source>
        <dbReference type="EMBL" id="KAF2421251.1"/>
    </source>
</evidence>
<keyword evidence="9" id="KW-1185">Reference proteome</keyword>
<dbReference type="FunFam" id="1.20.1250.20:FF:000085">
    <property type="entry name" value="MFS peptide transporter Ptr2"/>
    <property type="match status" value="1"/>
</dbReference>
<proteinExistence type="inferred from homology"/>
<evidence type="ECO:0000313" key="9">
    <source>
        <dbReference type="Proteomes" id="UP000800235"/>
    </source>
</evidence>
<keyword evidence="3" id="KW-0813">Transport</keyword>
<dbReference type="Gene3D" id="1.20.1250.20">
    <property type="entry name" value="MFS general substrate transporter like domains"/>
    <property type="match status" value="1"/>
</dbReference>
<evidence type="ECO:0000256" key="5">
    <source>
        <dbReference type="ARBA" id="ARBA00022989"/>
    </source>
</evidence>
<dbReference type="OrthoDB" id="8904098at2759"/>
<dbReference type="AlphaFoldDB" id="A0A9P4NH91"/>
<feature type="transmembrane region" description="Helical" evidence="7">
    <location>
        <begin position="566"/>
        <end position="585"/>
    </location>
</feature>
<keyword evidence="6 7" id="KW-0472">Membrane</keyword>
<feature type="transmembrane region" description="Helical" evidence="7">
    <location>
        <begin position="246"/>
        <end position="268"/>
    </location>
</feature>
<evidence type="ECO:0000256" key="3">
    <source>
        <dbReference type="ARBA" id="ARBA00022448"/>
    </source>
</evidence>
<evidence type="ECO:0000256" key="4">
    <source>
        <dbReference type="ARBA" id="ARBA00022692"/>
    </source>
</evidence>
<evidence type="ECO:0000256" key="1">
    <source>
        <dbReference type="ARBA" id="ARBA00004141"/>
    </source>
</evidence>
<feature type="transmembrane region" description="Helical" evidence="7">
    <location>
        <begin position="137"/>
        <end position="154"/>
    </location>
</feature>
<feature type="transmembrane region" description="Helical" evidence="7">
    <location>
        <begin position="274"/>
        <end position="295"/>
    </location>
</feature>
<feature type="transmembrane region" description="Helical" evidence="7">
    <location>
        <begin position="447"/>
        <end position="469"/>
    </location>
</feature>
<feature type="transmembrane region" description="Helical" evidence="7">
    <location>
        <begin position="161"/>
        <end position="182"/>
    </location>
</feature>
<dbReference type="PANTHER" id="PTHR11654">
    <property type="entry name" value="OLIGOPEPTIDE TRANSPORTER-RELATED"/>
    <property type="match status" value="1"/>
</dbReference>
<feature type="transmembrane region" description="Helical" evidence="7">
    <location>
        <begin position="507"/>
        <end position="528"/>
    </location>
</feature>
<comment type="similarity">
    <text evidence="2">Belongs to the major facilitator superfamily. Proton-dependent oligopeptide transporter (POT/PTR) (TC 2.A.17) family.</text>
</comment>
<protein>
    <submittedName>
        <fullName evidence="8">PTR2-domain-containing protein</fullName>
    </submittedName>
</protein>
<feature type="transmembrane region" description="Helical" evidence="7">
    <location>
        <begin position="188"/>
        <end position="207"/>
    </location>
</feature>
<reference evidence="8" key="1">
    <citation type="journal article" date="2020" name="Stud. Mycol.">
        <title>101 Dothideomycetes genomes: a test case for predicting lifestyles and emergence of pathogens.</title>
        <authorList>
            <person name="Haridas S."/>
            <person name="Albert R."/>
            <person name="Binder M."/>
            <person name="Bloem J."/>
            <person name="Labutti K."/>
            <person name="Salamov A."/>
            <person name="Andreopoulos B."/>
            <person name="Baker S."/>
            <person name="Barry K."/>
            <person name="Bills G."/>
            <person name="Bluhm B."/>
            <person name="Cannon C."/>
            <person name="Castanera R."/>
            <person name="Culley D."/>
            <person name="Daum C."/>
            <person name="Ezra D."/>
            <person name="Gonzalez J."/>
            <person name="Henrissat B."/>
            <person name="Kuo A."/>
            <person name="Liang C."/>
            <person name="Lipzen A."/>
            <person name="Lutzoni F."/>
            <person name="Magnuson J."/>
            <person name="Mondo S."/>
            <person name="Nolan M."/>
            <person name="Ohm R."/>
            <person name="Pangilinan J."/>
            <person name="Park H.-J."/>
            <person name="Ramirez L."/>
            <person name="Alfaro M."/>
            <person name="Sun H."/>
            <person name="Tritt A."/>
            <person name="Yoshinaga Y."/>
            <person name="Zwiers L.-H."/>
            <person name="Turgeon B."/>
            <person name="Goodwin S."/>
            <person name="Spatafora J."/>
            <person name="Crous P."/>
            <person name="Grigoriev I."/>
        </authorList>
    </citation>
    <scope>NUCLEOTIDE SEQUENCE</scope>
    <source>
        <strain evidence="8">CBS 130266</strain>
    </source>
</reference>
<dbReference type="InterPro" id="IPR036259">
    <property type="entry name" value="MFS_trans_sf"/>
</dbReference>
<comment type="subcellular location">
    <subcellularLocation>
        <location evidence="1">Membrane</location>
        <topology evidence="1">Multi-pass membrane protein</topology>
    </subcellularLocation>
</comment>
<sequence length="616" mass="68158">MSSGGPNAIDIAEVAKAHVPALPSGAALHHHPNAQEQKDACASDAASFESSEVSDEDLHTLRRVKGKIPWTAYTITFIEFCERFSYYGTIVVWTNYIQQPLPHNSNTGANHGSPDFRSGAFGLGQKASTAATTFNSFWAYFMPIIGAYIADEYLGRFNTILGAIFVAIFGHTVLVVSALPPVIVHTKQAFGCFWAGMIIMGIGTGGFKSNISPLIAEQALDTKMKIITTKRGERVILDPAVTIQHIYLYFYFMINCGSLIGQIAMVYAEQNVGFWLAFTLPTVMFCICPMVMFACSKYYVKSPPTGSVFGKALKLWTLAAKGCWSPNPIITIKNMRRMTFWENVKPSKLGAEKPSWMTFDDHWVDEVRRGFKACTVFLWYPFYWLTYNQMTNNLVSQAATMELNGLPNDLVQNIDPLTLIILIPFCDRFLYPYLRQRGIRFTAIKRIFVGFMFGAVGMVIACIIQYFIYTSNPCGSHANGCSTALKKAGDTTTKPYALINVWVQTPAYVFIAFSEIFASITGLEYAFVKAPQNMRSLVMSMFLFTNAISSALAQALVPISDDPNLVINYGVVAGIAFFAGVGFWYTNKGLDAQDDALNRLPVGKVRSEADQPTTGL</sequence>
<comment type="caution">
    <text evidence="8">The sequence shown here is derived from an EMBL/GenBank/DDBJ whole genome shotgun (WGS) entry which is preliminary data.</text>
</comment>
<accession>A0A9P4NH91</accession>
<evidence type="ECO:0000256" key="6">
    <source>
        <dbReference type="ARBA" id="ARBA00023136"/>
    </source>
</evidence>
<feature type="transmembrane region" description="Helical" evidence="7">
    <location>
        <begin position="540"/>
        <end position="560"/>
    </location>
</feature>
<dbReference type="InterPro" id="IPR000109">
    <property type="entry name" value="POT_fam"/>
</dbReference>
<dbReference type="EMBL" id="MU007099">
    <property type="protein sequence ID" value="KAF2421251.1"/>
    <property type="molecule type" value="Genomic_DNA"/>
</dbReference>
<organism evidence="8 9">
    <name type="scientific">Tothia fuscella</name>
    <dbReference type="NCBI Taxonomy" id="1048955"/>
    <lineage>
        <taxon>Eukaryota</taxon>
        <taxon>Fungi</taxon>
        <taxon>Dikarya</taxon>
        <taxon>Ascomycota</taxon>
        <taxon>Pezizomycotina</taxon>
        <taxon>Dothideomycetes</taxon>
        <taxon>Pleosporomycetidae</taxon>
        <taxon>Venturiales</taxon>
        <taxon>Cylindrosympodiaceae</taxon>
        <taxon>Tothia</taxon>
    </lineage>
</organism>
<evidence type="ECO:0000256" key="2">
    <source>
        <dbReference type="ARBA" id="ARBA00005982"/>
    </source>
</evidence>
<keyword evidence="4 7" id="KW-0812">Transmembrane</keyword>
<evidence type="ECO:0000256" key="7">
    <source>
        <dbReference type="SAM" id="Phobius"/>
    </source>
</evidence>
<dbReference type="Proteomes" id="UP000800235">
    <property type="component" value="Unassembled WGS sequence"/>
</dbReference>
<keyword evidence="5 7" id="KW-1133">Transmembrane helix</keyword>
<dbReference type="GO" id="GO:0071916">
    <property type="term" value="F:dipeptide transmembrane transporter activity"/>
    <property type="evidence" value="ECO:0007669"/>
    <property type="project" value="UniProtKB-ARBA"/>
</dbReference>
<dbReference type="Pfam" id="PF00854">
    <property type="entry name" value="PTR2"/>
    <property type="match status" value="1"/>
</dbReference>